<organism evidence="1">
    <name type="scientific">marine metagenome</name>
    <dbReference type="NCBI Taxonomy" id="408172"/>
    <lineage>
        <taxon>unclassified sequences</taxon>
        <taxon>metagenomes</taxon>
        <taxon>ecological metagenomes</taxon>
    </lineage>
</organism>
<protein>
    <submittedName>
        <fullName evidence="1">Uncharacterized protein</fullName>
    </submittedName>
</protein>
<dbReference type="AlphaFoldDB" id="A0A382VP94"/>
<name>A0A382VP94_9ZZZZ</name>
<reference evidence="1" key="1">
    <citation type="submission" date="2018-05" db="EMBL/GenBank/DDBJ databases">
        <authorList>
            <person name="Lanie J.A."/>
            <person name="Ng W.-L."/>
            <person name="Kazmierczak K.M."/>
            <person name="Andrzejewski T.M."/>
            <person name="Davidsen T.M."/>
            <person name="Wayne K.J."/>
            <person name="Tettelin H."/>
            <person name="Glass J.I."/>
            <person name="Rusch D."/>
            <person name="Podicherti R."/>
            <person name="Tsui H.-C.T."/>
            <person name="Winkler M.E."/>
        </authorList>
    </citation>
    <scope>NUCLEOTIDE SEQUENCE</scope>
</reference>
<dbReference type="GO" id="GO:0016020">
    <property type="term" value="C:membrane"/>
    <property type="evidence" value="ECO:0007669"/>
    <property type="project" value="GOC"/>
</dbReference>
<sequence>KILIKSEFIGLVNIVAGEKVAKELIQHEVTADNIARESLKVLNDPIHHQAIRSRLLKLRESLGEPGVMQRIAAHISNDLIACANHEKVSI</sequence>
<proteinExistence type="predicted"/>
<dbReference type="Pfam" id="PF02684">
    <property type="entry name" value="LpxB"/>
    <property type="match status" value="1"/>
</dbReference>
<feature type="non-terminal residue" evidence="1">
    <location>
        <position position="1"/>
    </location>
</feature>
<dbReference type="EMBL" id="UINC01153575">
    <property type="protein sequence ID" value="SVD48369.1"/>
    <property type="molecule type" value="Genomic_DNA"/>
</dbReference>
<accession>A0A382VP94</accession>
<evidence type="ECO:0000313" key="1">
    <source>
        <dbReference type="EMBL" id="SVD48369.1"/>
    </source>
</evidence>
<dbReference type="GO" id="GO:0009245">
    <property type="term" value="P:lipid A biosynthetic process"/>
    <property type="evidence" value="ECO:0007669"/>
    <property type="project" value="InterPro"/>
</dbReference>
<dbReference type="GO" id="GO:0008915">
    <property type="term" value="F:lipid-A-disaccharide synthase activity"/>
    <property type="evidence" value="ECO:0007669"/>
    <property type="project" value="InterPro"/>
</dbReference>
<dbReference type="InterPro" id="IPR003835">
    <property type="entry name" value="Glyco_trans_19"/>
</dbReference>
<gene>
    <name evidence="1" type="ORF">METZ01_LOCUS401223</name>
</gene>